<evidence type="ECO:0000313" key="2">
    <source>
        <dbReference type="EMBL" id="SUZ81720.1"/>
    </source>
</evidence>
<evidence type="ECO:0000256" key="1">
    <source>
        <dbReference type="SAM" id="MobiDB-lite"/>
    </source>
</evidence>
<organism evidence="2">
    <name type="scientific">marine metagenome</name>
    <dbReference type="NCBI Taxonomy" id="408172"/>
    <lineage>
        <taxon>unclassified sequences</taxon>
        <taxon>metagenomes</taxon>
        <taxon>ecological metagenomes</taxon>
    </lineage>
</organism>
<feature type="region of interest" description="Disordered" evidence="1">
    <location>
        <begin position="1"/>
        <end position="34"/>
    </location>
</feature>
<name>A0A381QRI2_9ZZZZ</name>
<reference evidence="2" key="1">
    <citation type="submission" date="2018-05" db="EMBL/GenBank/DDBJ databases">
        <authorList>
            <person name="Lanie J.A."/>
            <person name="Ng W.-L."/>
            <person name="Kazmierczak K.M."/>
            <person name="Andrzejewski T.M."/>
            <person name="Davidsen T.M."/>
            <person name="Wayne K.J."/>
            <person name="Tettelin H."/>
            <person name="Glass J.I."/>
            <person name="Rusch D."/>
            <person name="Podicherti R."/>
            <person name="Tsui H.-C.T."/>
            <person name="Winkler M.E."/>
        </authorList>
    </citation>
    <scope>NUCLEOTIDE SEQUENCE</scope>
</reference>
<dbReference type="AlphaFoldDB" id="A0A381QRI2"/>
<gene>
    <name evidence="2" type="ORF">METZ01_LOCUS34574</name>
</gene>
<proteinExistence type="predicted"/>
<sequence length="34" mass="3742">MMQLKTELENGASALQGLKEEVGRNPTLSRNGRL</sequence>
<accession>A0A381QRI2</accession>
<dbReference type="EMBL" id="UINC01001479">
    <property type="protein sequence ID" value="SUZ81720.1"/>
    <property type="molecule type" value="Genomic_DNA"/>
</dbReference>
<protein>
    <submittedName>
        <fullName evidence="2">Uncharacterized protein</fullName>
    </submittedName>
</protein>